<dbReference type="Proteomes" id="UP001652620">
    <property type="component" value="Chromosome 3"/>
</dbReference>
<reference evidence="2" key="1">
    <citation type="submission" date="2025-08" db="UniProtKB">
        <authorList>
            <consortium name="RefSeq"/>
        </authorList>
    </citation>
    <scope>IDENTIFICATION</scope>
    <source>
        <tissue evidence="2">Adult</tissue>
    </source>
</reference>
<sequence>MTPITMKTVAEQIVKLFSKEQESVYYKKNATGKLYDRYFNSLHKRKAQLKNEAPSKIFKVAVVNDERHAKLNEIKQWLQHNIPEDICVSWKETSEDRIKELAKFGIQDIFKEWPRYFDSNGYQLIDIDFDTMFPGKSDLMFNKIESVEEAITKELFPSLIKDKLNLTYYDAMLGAPDANCRHYYLINLLHAVITPPRVNKNIKPSITDAQMDMMVHLININNFQQKLDELNESAHNEGLTLQPRVFVVGESPQNLKEFYVCVDNIKYKVGSLIRAIEECLLYSTLNIP</sequence>
<name>A0ABM3JEP7_BACDO</name>
<dbReference type="RefSeq" id="XP_049307705.1">
    <property type="nucleotide sequence ID" value="XM_049451748.1"/>
</dbReference>
<accession>A0ABM3JEP7</accession>
<evidence type="ECO:0000313" key="2">
    <source>
        <dbReference type="RefSeq" id="XP_049307705.1"/>
    </source>
</evidence>
<evidence type="ECO:0000313" key="1">
    <source>
        <dbReference type="Proteomes" id="UP001652620"/>
    </source>
</evidence>
<keyword evidence="1" id="KW-1185">Reference proteome</keyword>
<protein>
    <submittedName>
        <fullName evidence="2">Uncharacterized protein LOC125777307</fullName>
    </submittedName>
</protein>
<proteinExistence type="predicted"/>
<gene>
    <name evidence="2" type="primary">LOC125777307</name>
</gene>
<dbReference type="GeneID" id="125777307"/>
<organism evidence="1 2">
    <name type="scientific">Bactrocera dorsalis</name>
    <name type="common">Oriental fruit fly</name>
    <name type="synonym">Dacus dorsalis</name>
    <dbReference type="NCBI Taxonomy" id="27457"/>
    <lineage>
        <taxon>Eukaryota</taxon>
        <taxon>Metazoa</taxon>
        <taxon>Ecdysozoa</taxon>
        <taxon>Arthropoda</taxon>
        <taxon>Hexapoda</taxon>
        <taxon>Insecta</taxon>
        <taxon>Pterygota</taxon>
        <taxon>Neoptera</taxon>
        <taxon>Endopterygota</taxon>
        <taxon>Diptera</taxon>
        <taxon>Brachycera</taxon>
        <taxon>Muscomorpha</taxon>
        <taxon>Tephritoidea</taxon>
        <taxon>Tephritidae</taxon>
        <taxon>Bactrocera</taxon>
        <taxon>Bactrocera</taxon>
    </lineage>
</organism>